<feature type="domain" description="Matrix protein C-terminal Paramyxoviridae" evidence="8">
    <location>
        <begin position="191"/>
        <end position="351"/>
    </location>
</feature>
<evidence type="ECO:0000313" key="10">
    <source>
        <dbReference type="Proteomes" id="UP000096793"/>
    </source>
</evidence>
<evidence type="ECO:0000313" key="9">
    <source>
        <dbReference type="EMBL" id="ADI80712.1"/>
    </source>
</evidence>
<reference evidence="9 10" key="1">
    <citation type="journal article" date="2010" name="Virology">
        <title>Identification and complete genome analysis of three novel paramyxoviruses, Tuhoko virus 1, 2 and 3, in fruit bats from China.</title>
        <authorList>
            <person name="Lau S.K."/>
            <person name="Woo P.C."/>
            <person name="Wong B.H."/>
            <person name="Wong A.Y."/>
            <person name="Tsoi H.W."/>
            <person name="Wang M."/>
            <person name="Lee P."/>
            <person name="Xu H."/>
            <person name="Poon R.W."/>
            <person name="Guo R."/>
            <person name="Li K.S."/>
            <person name="Chan K.H."/>
            <person name="Zheng B.J."/>
            <person name="Yuen K.Y."/>
        </authorList>
    </citation>
    <scope>NUCLEOTIDE SEQUENCE [LARGE SCALE GENOMIC DNA]</scope>
</reference>
<dbReference type="InterPro" id="IPR055413">
    <property type="entry name" value="Matrix_Paramyxo_C"/>
</dbReference>
<keyword evidence="5" id="KW-0946">Virion</keyword>
<dbReference type="Pfam" id="PF23765">
    <property type="entry name" value="Matrix_Paramyxo_C"/>
    <property type="match status" value="1"/>
</dbReference>
<dbReference type="RefSeq" id="YP_009094495.1">
    <property type="nucleotide sequence ID" value="NC_025410.1"/>
</dbReference>
<dbReference type="InterPro" id="IPR042540">
    <property type="entry name" value="Matrix_N"/>
</dbReference>
<evidence type="ECO:0000256" key="2">
    <source>
        <dbReference type="ARBA" id="ARBA00004328"/>
    </source>
</evidence>
<dbReference type="OrthoDB" id="3682at10239"/>
<sequence length="378" mass="42286">MASLIGASIPIPVNPDSGKSNLKPFPIIKAPADQSGHTGKIVRQIRIKNLTPKGSTEIPITFMNTYGFIKPIWTHGEFFSEFHRNNSTPSLTACMLPFGTGPFVDNPSKLLGDLEKIQINVKKSASLREEVIFDIKTIPFAFTKFQIGRERIICVSSDRYVKCPGKLTSGVEYSYCIAFISLTFCPESYKFRVARPLQQLRTSYMRAIQLEIIMKIDCAPDSPIKRNLIYDKENDIYIASVWLHLCNILKGKNHFKTYDDTYFANKCRKMQLVCGIADMWGPTIIVHSKGRIPKSAAPYFNSKGWACHPLSEIAPSITKILWSVGATILQVNAVLQPSDISSAAGTSDLIYPKVKINPDLAEERGIKWNPLRKAVHST</sequence>
<protein>
    <recommendedName>
        <fullName evidence="4">Matrix protein</fullName>
    </recommendedName>
</protein>
<evidence type="ECO:0000256" key="6">
    <source>
        <dbReference type="ARBA" id="ARBA00023311"/>
    </source>
</evidence>
<dbReference type="EMBL" id="GU128080">
    <property type="protein sequence ID" value="ADI80712.1"/>
    <property type="molecule type" value="Viral_cRNA"/>
</dbReference>
<dbReference type="InterPro" id="IPR042539">
    <property type="entry name" value="Matrix_C"/>
</dbReference>
<evidence type="ECO:0000256" key="5">
    <source>
        <dbReference type="ARBA" id="ARBA00022844"/>
    </source>
</evidence>
<dbReference type="InterPro" id="IPR000982">
    <property type="entry name" value="Matrix_Paramyxo_N"/>
</dbReference>
<dbReference type="GO" id="GO:0039660">
    <property type="term" value="F:structural constituent of virion"/>
    <property type="evidence" value="ECO:0007669"/>
    <property type="project" value="UniProtKB-KW"/>
</dbReference>
<comment type="subcellular location">
    <subcellularLocation>
        <location evidence="2">Virion</location>
    </subcellularLocation>
</comment>
<name>D8WJ25_9MONO</name>
<dbReference type="GeneID" id="21011943"/>
<dbReference type="Gene3D" id="2.70.20.60">
    <property type="entry name" value="Viral matrix protein, C-terminal domain"/>
    <property type="match status" value="1"/>
</dbReference>
<dbReference type="Pfam" id="PF00661">
    <property type="entry name" value="Matrix_Paramyxo_N"/>
    <property type="match status" value="1"/>
</dbReference>
<evidence type="ECO:0000259" key="8">
    <source>
        <dbReference type="Pfam" id="PF23765"/>
    </source>
</evidence>
<evidence type="ECO:0000256" key="4">
    <source>
        <dbReference type="ARBA" id="ARBA00017678"/>
    </source>
</evidence>
<keyword evidence="10" id="KW-1185">Reference proteome</keyword>
<accession>D8WJ25</accession>
<dbReference type="Gene3D" id="2.70.20.50">
    <property type="entry name" value="Viral matrix protein, N-terminal domain"/>
    <property type="match status" value="1"/>
</dbReference>
<dbReference type="Proteomes" id="UP000096793">
    <property type="component" value="Segment"/>
</dbReference>
<dbReference type="GO" id="GO:0019068">
    <property type="term" value="P:virion assembly"/>
    <property type="evidence" value="ECO:0007669"/>
    <property type="project" value="InterPro"/>
</dbReference>
<feature type="domain" description="Matrix protein N-terminal" evidence="7">
    <location>
        <begin position="14"/>
        <end position="187"/>
    </location>
</feature>
<comment type="function">
    <text evidence="1">The M protein has a crucial role in virus assembly and interacts with the RNP complex as well as with the viral membrane.</text>
</comment>
<keyword evidence="6" id="KW-0468">Viral matrix protein</keyword>
<dbReference type="GO" id="GO:0044423">
    <property type="term" value="C:virion component"/>
    <property type="evidence" value="ECO:0007669"/>
    <property type="project" value="UniProtKB-KW"/>
</dbReference>
<organism evidence="9 10">
    <name type="scientific">Tuhoko virus 1</name>
    <dbReference type="NCBI Taxonomy" id="798072"/>
    <lineage>
        <taxon>Viruses</taxon>
        <taxon>Riboviria</taxon>
        <taxon>Orthornavirae</taxon>
        <taxon>Negarnaviricota</taxon>
        <taxon>Haploviricotina</taxon>
        <taxon>Monjiviricetes</taxon>
        <taxon>Mononegavirales</taxon>
        <taxon>Paramyxoviridae</taxon>
        <taxon>Rubulavirinae</taxon>
        <taxon>Pararubulavirus</taxon>
        <taxon>Pararubulavirus guangdongense</taxon>
    </lineage>
</organism>
<evidence type="ECO:0000256" key="3">
    <source>
        <dbReference type="ARBA" id="ARBA00008405"/>
    </source>
</evidence>
<evidence type="ECO:0000256" key="1">
    <source>
        <dbReference type="ARBA" id="ARBA00002926"/>
    </source>
</evidence>
<proteinExistence type="inferred from homology"/>
<comment type="similarity">
    <text evidence="3">Belongs to the morbillivirus/respirovirus/rubulavirus M protein family.</text>
</comment>
<evidence type="ECO:0000259" key="7">
    <source>
        <dbReference type="Pfam" id="PF00661"/>
    </source>
</evidence>
<dbReference type="KEGG" id="vg:21011943"/>
<gene>
    <name evidence="9" type="primary">M</name>
</gene>